<dbReference type="InterPro" id="IPR001789">
    <property type="entry name" value="Sig_transdc_resp-reg_receiver"/>
</dbReference>
<evidence type="ECO:0000256" key="1">
    <source>
        <dbReference type="PROSITE-ProRule" id="PRU00169"/>
    </source>
</evidence>
<name>A0A7Y9EA98_9ACTN</name>
<keyword evidence="4" id="KW-1185">Reference proteome</keyword>
<dbReference type="InterPro" id="IPR011006">
    <property type="entry name" value="CheY-like_superfamily"/>
</dbReference>
<dbReference type="Gene3D" id="3.40.50.2300">
    <property type="match status" value="1"/>
</dbReference>
<dbReference type="GO" id="GO:0003677">
    <property type="term" value="F:DNA binding"/>
    <property type="evidence" value="ECO:0007669"/>
    <property type="project" value="UniProtKB-KW"/>
</dbReference>
<reference evidence="3 4" key="1">
    <citation type="submission" date="2020-07" db="EMBL/GenBank/DDBJ databases">
        <title>Sequencing the genomes of 1000 actinobacteria strains.</title>
        <authorList>
            <person name="Klenk H.-P."/>
        </authorList>
    </citation>
    <scope>NUCLEOTIDE SEQUENCE [LARGE SCALE GENOMIC DNA]</scope>
    <source>
        <strain evidence="3 4">DSM 21350</strain>
    </source>
</reference>
<dbReference type="GO" id="GO:0000160">
    <property type="term" value="P:phosphorelay signal transduction system"/>
    <property type="evidence" value="ECO:0007669"/>
    <property type="project" value="InterPro"/>
</dbReference>
<feature type="domain" description="Response regulatory" evidence="2">
    <location>
        <begin position="2"/>
        <end position="39"/>
    </location>
</feature>
<proteinExistence type="predicted"/>
<dbReference type="SUPFAM" id="SSF52172">
    <property type="entry name" value="CheY-like"/>
    <property type="match status" value="1"/>
</dbReference>
<protein>
    <submittedName>
        <fullName evidence="3">DNA-binding response OmpR family regulator</fullName>
    </submittedName>
</protein>
<sequence>MHLLLVEDDPVIGEATKLHLERHDYDVTWLTDGLDAGTR</sequence>
<dbReference type="Proteomes" id="UP000535511">
    <property type="component" value="Unassembled WGS sequence"/>
</dbReference>
<dbReference type="EMBL" id="JACCBG010000001">
    <property type="protein sequence ID" value="NYD43917.1"/>
    <property type="molecule type" value="Genomic_DNA"/>
</dbReference>
<keyword evidence="3" id="KW-0238">DNA-binding</keyword>
<evidence type="ECO:0000259" key="2">
    <source>
        <dbReference type="PROSITE" id="PS50110"/>
    </source>
</evidence>
<dbReference type="AlphaFoldDB" id="A0A7Y9EA98"/>
<evidence type="ECO:0000313" key="3">
    <source>
        <dbReference type="EMBL" id="NYD43917.1"/>
    </source>
</evidence>
<evidence type="ECO:0000313" key="4">
    <source>
        <dbReference type="Proteomes" id="UP000535511"/>
    </source>
</evidence>
<dbReference type="PROSITE" id="PS50110">
    <property type="entry name" value="RESPONSE_REGULATORY"/>
    <property type="match status" value="1"/>
</dbReference>
<comment type="caution">
    <text evidence="1">Lacks conserved residue(s) required for the propagation of feature annotation.</text>
</comment>
<gene>
    <name evidence="3" type="ORF">BJZ21_004000</name>
</gene>
<accession>A0A7Y9EA98</accession>
<comment type="caution">
    <text evidence="3">The sequence shown here is derived from an EMBL/GenBank/DDBJ whole genome shotgun (WGS) entry which is preliminary data.</text>
</comment>
<organism evidence="3 4">
    <name type="scientific">Nocardioides panaciterrulae</name>
    <dbReference type="NCBI Taxonomy" id="661492"/>
    <lineage>
        <taxon>Bacteria</taxon>
        <taxon>Bacillati</taxon>
        <taxon>Actinomycetota</taxon>
        <taxon>Actinomycetes</taxon>
        <taxon>Propionibacteriales</taxon>
        <taxon>Nocardioidaceae</taxon>
        <taxon>Nocardioides</taxon>
    </lineage>
</organism>